<dbReference type="EMBL" id="KZ824541">
    <property type="protein sequence ID" value="RAK91421.1"/>
    <property type="molecule type" value="Genomic_DNA"/>
</dbReference>
<name>A0ACD1ILF9_9EURO</name>
<organism evidence="1 2">
    <name type="scientific">Aspergillus costaricaensis CBS 115574</name>
    <dbReference type="NCBI Taxonomy" id="1448317"/>
    <lineage>
        <taxon>Eukaryota</taxon>
        <taxon>Fungi</taxon>
        <taxon>Dikarya</taxon>
        <taxon>Ascomycota</taxon>
        <taxon>Pezizomycotina</taxon>
        <taxon>Eurotiomycetes</taxon>
        <taxon>Eurotiomycetidae</taxon>
        <taxon>Eurotiales</taxon>
        <taxon>Aspergillaceae</taxon>
        <taxon>Aspergillus</taxon>
        <taxon>Aspergillus subgen. Circumdati</taxon>
    </lineage>
</organism>
<evidence type="ECO:0000313" key="1">
    <source>
        <dbReference type="EMBL" id="RAK91421.1"/>
    </source>
</evidence>
<accession>A0ACD1ILF9</accession>
<evidence type="ECO:0000313" key="2">
    <source>
        <dbReference type="Proteomes" id="UP000249748"/>
    </source>
</evidence>
<keyword evidence="2" id="KW-1185">Reference proteome</keyword>
<proteinExistence type="predicted"/>
<dbReference type="Proteomes" id="UP000249748">
    <property type="component" value="Unassembled WGS sequence"/>
</dbReference>
<reference evidence="1" key="1">
    <citation type="submission" date="2018-02" db="EMBL/GenBank/DDBJ databases">
        <title>The genomes of Aspergillus section Nigri reveals drivers in fungal speciation.</title>
        <authorList>
            <consortium name="DOE Joint Genome Institute"/>
            <person name="Vesth T.C."/>
            <person name="Nybo J."/>
            <person name="Theobald S."/>
            <person name="Brandl J."/>
            <person name="Frisvad J.C."/>
            <person name="Nielsen K.F."/>
            <person name="Lyhne E.K."/>
            <person name="Kogle M.E."/>
            <person name="Kuo A."/>
            <person name="Riley R."/>
            <person name="Clum A."/>
            <person name="Nolan M."/>
            <person name="Lipzen A."/>
            <person name="Salamov A."/>
            <person name="Henrissat B."/>
            <person name="Wiebenga A."/>
            <person name="De vries R.P."/>
            <person name="Grigoriev I.V."/>
            <person name="Mortensen U.H."/>
            <person name="Andersen M.R."/>
            <person name="Baker S.E."/>
        </authorList>
    </citation>
    <scope>NUCLEOTIDE SEQUENCE</scope>
    <source>
        <strain evidence="1">CBS 115574</strain>
    </source>
</reference>
<sequence>MEIESRQDTKERLSSIQRLLKETCAQFEKITKKRLESRRFEDPRSFEELKARISSGVKGEDDASRATRQRFLTIVSVVQTWTGPIKTVTDGVSISLVRQRTKETKKHQDIRSGRAAFSPASACVSALSYILEIPLKVHGIHESIRAVIEEVEPRFTELSVYDDMGTAIGSVLMISVCNVMMAFITLCAQCVKLLEKGKAYQYFKEGKWILSNQNPIREGLDKLKALSEQKEYVQQMVIMKEILNSSDKIDIVDGKIDGISEYVNKRSDEVARQDDLSRIKKDLRITSEDGVLVGHRVYTETLRMAKDKTCQFLESKSYMNWALNKDEDVPPLLLITGEAGTGKSVLSASMFLDIKEKEIFAAYYSFPSMPKSRKYHQQPLEDCVRATGLQLAEQNPDYRRRLLHFLNTEEGRAQGTGYKGLLDALNIWQAPDKMICYLILDGLDNLAEWERKQFMNDLINNQIPSKRKTLRVCVTGPRRLLREYSKRKDCLRSAKMEDYNDRVIAEYIGKFLEKKDLLQEDFLDFAEVRKSICEAVTKNTRGSFHKVQKWLDRIENLVQSNSRDELTRFLNALSRGGSDLAKSELQDLERILDWKEIAELNELIIWCEFSMSKDVILDIDQLEAFLWEQKFIRSNLPPLSSLRKKIRDRFSLILEERDDGVRLRDEMRQWVILDQNKDQQSAISATISLQNTSIEVAQRFFWDLANHSVMNRFNFDAYQMDMAKPSTHRTRVTELNAHLVIVKRTFEFLRKAPDPLSRPIGGILLRELPAHLADLQEPSQLEQLKDTDRRTIGENVQELFLSPISLERHWDVLQQTRWHTSSDTIDSFWKWLSDDAAIKHPIIWDKIREVWNDPKRNQKLFEPLARLAGHKWLQDRLPSSTTASFEWLRAFLNMDAEIDYTSQNSDFSSEEDDHSVRSDDSIKDDDVTKAEKWCERVLGPSRMREQDVWVQRLAETYEYADSHKKAFKKYQEVSFFKGVPASVIERQLTFSNLKASKLLERMGGIDQERQGNVLVRLASLAGDKDQALQYLKQALSLSASNVNARYALIKSSWSRDCREELSDLVLDTLKLRTASGPTGHLGLVIQMAIEDSDYDDTQMMNLPYTISSICSSSADNFASLLGNMQTAIENAKAQNRVKTWATLLLHKGRAFACYSDDPSHADQAVKAWTECAEIIMEKLKYQSAGAILLDRVGRQLGCYNFTQTLNDPGNAETYSLKLEEVYQNQRGIVHGMSAAKTYLAADFIRRGKQADAEALFQANIREAFGLLSDDTTGNDMYGFNLLFLTFLHPGDRVNVLNAYSLIARHVLDVEILEEWLRSDEKPTTPEATELIEFFQENCNKPISVWYKVAELVQFLRRSRNKLMNETPWSDDDAAKMESYEALLESMNRYARALSDANYKYLCDACECVLDTSKSMYACKFCYDFALCESCFHRFRHGALKMSLCHIEHDYVRIPPWDAKAHVRAFRRRVLMDATVADDGYLVGGREVPVVEWLNCLKAKWDPQGDWDFR</sequence>
<gene>
    <name evidence="1" type="ORF">BO79DRAFT_279588</name>
</gene>
<protein>
    <submittedName>
        <fullName evidence="1">Uncharacterized protein</fullName>
    </submittedName>
</protein>